<accession>A0AAW2SUU8</accession>
<reference evidence="2" key="2">
    <citation type="journal article" date="2024" name="Plant">
        <title>Genomic evolution and insights into agronomic trait innovations of Sesamum species.</title>
        <authorList>
            <person name="Miao H."/>
            <person name="Wang L."/>
            <person name="Qu L."/>
            <person name="Liu H."/>
            <person name="Sun Y."/>
            <person name="Le M."/>
            <person name="Wang Q."/>
            <person name="Wei S."/>
            <person name="Zheng Y."/>
            <person name="Lin W."/>
            <person name="Duan Y."/>
            <person name="Cao H."/>
            <person name="Xiong S."/>
            <person name="Wang X."/>
            <person name="Wei L."/>
            <person name="Li C."/>
            <person name="Ma Q."/>
            <person name="Ju M."/>
            <person name="Zhao R."/>
            <person name="Li G."/>
            <person name="Mu C."/>
            <person name="Tian Q."/>
            <person name="Mei H."/>
            <person name="Zhang T."/>
            <person name="Gao T."/>
            <person name="Zhang H."/>
        </authorList>
    </citation>
    <scope>NUCLEOTIDE SEQUENCE</scope>
    <source>
        <strain evidence="2">KEN1</strain>
    </source>
</reference>
<sequence>MSSSFPNRWPPSASGFAPPPPALHLHLHLCGVAGRRHRVVAAQIRAQRASRRPDLGGSERRRSPRFGGDGDVAPSSRCRRRHLHLFICVRGNM</sequence>
<reference evidence="2" key="1">
    <citation type="submission" date="2020-06" db="EMBL/GenBank/DDBJ databases">
        <authorList>
            <person name="Li T."/>
            <person name="Hu X."/>
            <person name="Zhang T."/>
            <person name="Song X."/>
            <person name="Zhang H."/>
            <person name="Dai N."/>
            <person name="Sheng W."/>
            <person name="Hou X."/>
            <person name="Wei L."/>
        </authorList>
    </citation>
    <scope>NUCLEOTIDE SEQUENCE</scope>
    <source>
        <strain evidence="2">KEN1</strain>
        <tissue evidence="2">Leaf</tissue>
    </source>
</reference>
<comment type="caution">
    <text evidence="2">The sequence shown here is derived from an EMBL/GenBank/DDBJ whole genome shotgun (WGS) entry which is preliminary data.</text>
</comment>
<gene>
    <name evidence="2" type="ORF">Slati_4498800</name>
</gene>
<dbReference type="EMBL" id="JACGWN010000016">
    <property type="protein sequence ID" value="KAL0395326.1"/>
    <property type="molecule type" value="Genomic_DNA"/>
</dbReference>
<name>A0AAW2SUU8_9LAMI</name>
<feature type="compositionally biased region" description="Basic and acidic residues" evidence="1">
    <location>
        <begin position="51"/>
        <end position="61"/>
    </location>
</feature>
<dbReference type="AlphaFoldDB" id="A0AAW2SUU8"/>
<feature type="region of interest" description="Disordered" evidence="1">
    <location>
        <begin position="43"/>
        <end position="74"/>
    </location>
</feature>
<evidence type="ECO:0000256" key="1">
    <source>
        <dbReference type="SAM" id="MobiDB-lite"/>
    </source>
</evidence>
<evidence type="ECO:0000313" key="2">
    <source>
        <dbReference type="EMBL" id="KAL0395326.1"/>
    </source>
</evidence>
<protein>
    <submittedName>
        <fullName evidence="2">Uncharacterized protein</fullName>
    </submittedName>
</protein>
<proteinExistence type="predicted"/>
<organism evidence="2">
    <name type="scientific">Sesamum latifolium</name>
    <dbReference type="NCBI Taxonomy" id="2727402"/>
    <lineage>
        <taxon>Eukaryota</taxon>
        <taxon>Viridiplantae</taxon>
        <taxon>Streptophyta</taxon>
        <taxon>Embryophyta</taxon>
        <taxon>Tracheophyta</taxon>
        <taxon>Spermatophyta</taxon>
        <taxon>Magnoliopsida</taxon>
        <taxon>eudicotyledons</taxon>
        <taxon>Gunneridae</taxon>
        <taxon>Pentapetalae</taxon>
        <taxon>asterids</taxon>
        <taxon>lamiids</taxon>
        <taxon>Lamiales</taxon>
        <taxon>Pedaliaceae</taxon>
        <taxon>Sesamum</taxon>
    </lineage>
</organism>